<feature type="region of interest" description="Disordered" evidence="1">
    <location>
        <begin position="321"/>
        <end position="431"/>
    </location>
</feature>
<evidence type="ECO:0000313" key="2">
    <source>
        <dbReference type="EMBL" id="KAK4469730.1"/>
    </source>
</evidence>
<evidence type="ECO:0000256" key="1">
    <source>
        <dbReference type="SAM" id="MobiDB-lite"/>
    </source>
</evidence>
<feature type="region of interest" description="Disordered" evidence="1">
    <location>
        <begin position="29"/>
        <end position="69"/>
    </location>
</feature>
<proteinExistence type="predicted"/>
<keyword evidence="3" id="KW-1185">Reference proteome</keyword>
<gene>
    <name evidence="2" type="ORF">MN116_007253</name>
</gene>
<reference evidence="2" key="2">
    <citation type="journal article" date="2023" name="Infect Dis Poverty">
        <title>Chromosome-scale genome of the human blood fluke Schistosoma mekongi and its implications for public health.</title>
        <authorList>
            <person name="Zhou M."/>
            <person name="Xu L."/>
            <person name="Xu D."/>
            <person name="Chen W."/>
            <person name="Khan J."/>
            <person name="Hu Y."/>
            <person name="Huang H."/>
            <person name="Wei H."/>
            <person name="Zhang Y."/>
            <person name="Chusongsang P."/>
            <person name="Tanasarnprasert K."/>
            <person name="Hu X."/>
            <person name="Limpanont Y."/>
            <person name="Lv Z."/>
        </authorList>
    </citation>
    <scope>NUCLEOTIDE SEQUENCE</scope>
    <source>
        <strain evidence="2">LV_2022a</strain>
    </source>
</reference>
<feature type="compositionally biased region" description="Polar residues" evidence="1">
    <location>
        <begin position="327"/>
        <end position="351"/>
    </location>
</feature>
<organism evidence="2 3">
    <name type="scientific">Schistosoma mekongi</name>
    <name type="common">Parasitic worm</name>
    <dbReference type="NCBI Taxonomy" id="38744"/>
    <lineage>
        <taxon>Eukaryota</taxon>
        <taxon>Metazoa</taxon>
        <taxon>Spiralia</taxon>
        <taxon>Lophotrochozoa</taxon>
        <taxon>Platyhelminthes</taxon>
        <taxon>Trematoda</taxon>
        <taxon>Digenea</taxon>
        <taxon>Strigeidida</taxon>
        <taxon>Schistosomatoidea</taxon>
        <taxon>Schistosomatidae</taxon>
        <taxon>Schistosoma</taxon>
    </lineage>
</organism>
<feature type="region of interest" description="Disordered" evidence="1">
    <location>
        <begin position="125"/>
        <end position="162"/>
    </location>
</feature>
<feature type="compositionally biased region" description="Polar residues" evidence="1">
    <location>
        <begin position="408"/>
        <end position="427"/>
    </location>
</feature>
<dbReference type="AlphaFoldDB" id="A0AAE1Z8T8"/>
<feature type="compositionally biased region" description="Polar residues" evidence="1">
    <location>
        <begin position="29"/>
        <end position="62"/>
    </location>
</feature>
<feature type="compositionally biased region" description="Basic and acidic residues" evidence="1">
    <location>
        <begin position="908"/>
        <end position="918"/>
    </location>
</feature>
<reference evidence="2" key="1">
    <citation type="submission" date="2022-04" db="EMBL/GenBank/DDBJ databases">
        <authorList>
            <person name="Xu L."/>
            <person name="Lv Z."/>
        </authorList>
    </citation>
    <scope>NUCLEOTIDE SEQUENCE</scope>
    <source>
        <strain evidence="2">LV_2022a</strain>
    </source>
</reference>
<feature type="compositionally biased region" description="Low complexity" evidence="1">
    <location>
        <begin position="356"/>
        <end position="390"/>
    </location>
</feature>
<comment type="caution">
    <text evidence="2">The sequence shown here is derived from an EMBL/GenBank/DDBJ whole genome shotgun (WGS) entry which is preliminary data.</text>
</comment>
<dbReference type="Proteomes" id="UP001292079">
    <property type="component" value="Unassembled WGS sequence"/>
</dbReference>
<feature type="region of interest" description="Disordered" evidence="1">
    <location>
        <begin position="907"/>
        <end position="932"/>
    </location>
</feature>
<feature type="compositionally biased region" description="Polar residues" evidence="1">
    <location>
        <begin position="251"/>
        <end position="275"/>
    </location>
</feature>
<name>A0AAE1Z8T8_SCHME</name>
<evidence type="ECO:0000313" key="3">
    <source>
        <dbReference type="Proteomes" id="UP001292079"/>
    </source>
</evidence>
<feature type="region of interest" description="Disordered" evidence="1">
    <location>
        <begin position="247"/>
        <end position="275"/>
    </location>
</feature>
<dbReference type="EMBL" id="JALJAT010000005">
    <property type="protein sequence ID" value="KAK4469730.1"/>
    <property type="molecule type" value="Genomic_DNA"/>
</dbReference>
<accession>A0AAE1Z8T8</accession>
<sequence>MKYKSRGSQDTTIDSCYTENLILSRPSTSNSLHQMCHNKNSSSDQQSTKSVLPSSTKDNQPISEDKKQKTINEVQLLAFEEESVSARHTALERRHTKIPGIQTNLQFKNKQTEIHRKAIEASKQQRSCQLTEQSHQRNVSGCQQRHQNQQKSLHRPSSSGSKCSLNYRKINNNVKVFTPRNANELVIITQQATTITRPVGFGSSTPRFACYTSKELMHLKHPPVSNTNNSSGFYSFLSNRTVNYSREHFDNQPSKTKRSIISSRPNNSKQHFNPKNNLHYCINKRMVESAHQHTINYSNNTDDKFNNFNWKSFSVYSDRDPVDSGASIESNEQSTILKKQSSKTQFMSNMNKSRKCNSVVSSTSSSTNSRNAKSSIQSKTLSSLSMTKSSRNSVNSSKLIKPNERSRIQSLAPTISSPSKSDTSRQSFLFKPNRVPFQSFDEYNKNSNSESREAQNIKPHKSLDTFEQNSEIKPSNVHSPKMSFSDLSQTDLIVDINKPELINERMMMNTSMTATMPLTTTATDENSQKIITDRSNPSSTFNAYYETANLIVEETIKCVTSDWAHKITQSLPIITDKPIIEAGQIPSSITEHPSGFVRTPSTLSLVPSSTSSVSPSISTLSSSDMIKNYKSMTDTIVVACSHTPSSIMKLSVNATSTMTARSTSLPTSLLTVPCEATSRRLDCDHIFTNVVNSTEQVVNMLTEPVIDKMNNVITKQQLCNDDAELKMSTNETKWVGKNENEIQNYYHSNIINTREKPIQVVHPLNPISSTQSGKLVISLSTELAEREERKKRLEGIMSRIVLHSKDPDPTVNEYPIENSINIKHNQEPIHNLNESHQETTSILHDTTGITSIQSAFIHSSTPTTTSNTSQESKNMLVTYNPFNNINTDKNYVLSRCSTKPIFDNENSYSDKHNGHDCQNKTIQSDSGHETTRNRASIVANMLASGRLDRRSRAAEILFTMILKSQTDLNKNNDLDNVQKFDNAILDINTSKVEDRS</sequence>
<protein>
    <submittedName>
        <fullName evidence="2">Uncharacterized protein</fullName>
    </submittedName>
</protein>